<comment type="function">
    <text evidence="7">Part of the tripartite ATP-independent periplasmic (TRAP) transport system.</text>
</comment>
<dbReference type="NCBIfam" id="TIGR00786">
    <property type="entry name" value="dctM"/>
    <property type="match status" value="1"/>
</dbReference>
<keyword evidence="7" id="KW-0813">Transport</keyword>
<dbReference type="PANTHER" id="PTHR33362:SF4">
    <property type="entry name" value="2,3-DIKETO-L-GULONATE TRAP TRANSPORTER LARGE PERMEASE PROTEIN YIAN"/>
    <property type="match status" value="1"/>
</dbReference>
<proteinExistence type="inferred from homology"/>
<evidence type="ECO:0000256" key="3">
    <source>
        <dbReference type="ARBA" id="ARBA00022519"/>
    </source>
</evidence>
<comment type="subcellular location">
    <subcellularLocation>
        <location evidence="1 7">Cell inner membrane</location>
        <topology evidence="1 7">Multi-pass membrane protein</topology>
    </subcellularLocation>
</comment>
<dbReference type="RefSeq" id="WP_067011855.1">
    <property type="nucleotide sequence ID" value="NZ_FLOB01000001.1"/>
</dbReference>
<feature type="transmembrane region" description="Helical" evidence="7">
    <location>
        <begin position="272"/>
        <end position="293"/>
    </location>
</feature>
<dbReference type="InterPro" id="IPR010656">
    <property type="entry name" value="DctM"/>
</dbReference>
<feature type="transmembrane region" description="Helical" evidence="7">
    <location>
        <begin position="358"/>
        <end position="385"/>
    </location>
</feature>
<evidence type="ECO:0000256" key="2">
    <source>
        <dbReference type="ARBA" id="ARBA00022475"/>
    </source>
</evidence>
<dbReference type="InterPro" id="IPR004681">
    <property type="entry name" value="TRAP_DctM"/>
</dbReference>
<feature type="domain" description="TRAP C4-dicarboxylate transport system permease DctM subunit" evidence="8">
    <location>
        <begin position="6"/>
        <end position="416"/>
    </location>
</feature>
<evidence type="ECO:0000313" key="9">
    <source>
        <dbReference type="EMBL" id="SBS25285.1"/>
    </source>
</evidence>
<feature type="transmembrane region" description="Helical" evidence="7">
    <location>
        <begin position="215"/>
        <end position="234"/>
    </location>
</feature>
<feature type="transmembrane region" description="Helical" evidence="7">
    <location>
        <begin position="94"/>
        <end position="113"/>
    </location>
</feature>
<dbReference type="AlphaFoldDB" id="A0A1A8T2S3"/>
<evidence type="ECO:0000256" key="5">
    <source>
        <dbReference type="ARBA" id="ARBA00022989"/>
    </source>
</evidence>
<feature type="transmembrane region" description="Helical" evidence="7">
    <location>
        <begin position="52"/>
        <end position="74"/>
    </location>
</feature>
<dbReference type="STRING" id="1792290.MSP8886_00230"/>
<feature type="transmembrane region" description="Helical" evidence="7">
    <location>
        <begin position="397"/>
        <end position="420"/>
    </location>
</feature>
<feature type="transmembrane region" description="Helical" evidence="7">
    <location>
        <begin position="169"/>
        <end position="191"/>
    </location>
</feature>
<accession>A0A1A8T2S3</accession>
<feature type="transmembrane region" description="Helical" evidence="7">
    <location>
        <begin position="335"/>
        <end position="352"/>
    </location>
</feature>
<comment type="similarity">
    <text evidence="7">Belongs to the TRAP transporter large permease family.</text>
</comment>
<keyword evidence="6 7" id="KW-0472">Membrane</keyword>
<organism evidence="9 10">
    <name type="scientific">Marinomonas spartinae</name>
    <dbReference type="NCBI Taxonomy" id="1792290"/>
    <lineage>
        <taxon>Bacteria</taxon>
        <taxon>Pseudomonadati</taxon>
        <taxon>Pseudomonadota</taxon>
        <taxon>Gammaproteobacteria</taxon>
        <taxon>Oceanospirillales</taxon>
        <taxon>Oceanospirillaceae</taxon>
        <taxon>Marinomonas</taxon>
    </lineage>
</organism>
<keyword evidence="2" id="KW-1003">Cell membrane</keyword>
<comment type="subunit">
    <text evidence="7">The complex comprises the extracytoplasmic solute receptor protein and the two transmembrane proteins.</text>
</comment>
<keyword evidence="10" id="KW-1185">Reference proteome</keyword>
<evidence type="ECO:0000256" key="4">
    <source>
        <dbReference type="ARBA" id="ARBA00022692"/>
    </source>
</evidence>
<feature type="transmembrane region" description="Helical" evidence="7">
    <location>
        <begin position="133"/>
        <end position="157"/>
    </location>
</feature>
<dbReference type="OrthoDB" id="9796052at2"/>
<protein>
    <recommendedName>
        <fullName evidence="7">TRAP transporter large permease protein</fullName>
    </recommendedName>
</protein>
<keyword evidence="5 7" id="KW-1133">Transmembrane helix</keyword>
<evidence type="ECO:0000259" key="8">
    <source>
        <dbReference type="Pfam" id="PF06808"/>
    </source>
</evidence>
<dbReference type="Pfam" id="PF06808">
    <property type="entry name" value="DctM"/>
    <property type="match status" value="1"/>
</dbReference>
<keyword evidence="3 7" id="KW-0997">Cell inner membrane</keyword>
<dbReference type="EMBL" id="FLOB01000001">
    <property type="protein sequence ID" value="SBS25285.1"/>
    <property type="molecule type" value="Genomic_DNA"/>
</dbReference>
<evidence type="ECO:0000256" key="6">
    <source>
        <dbReference type="ARBA" id="ARBA00023136"/>
    </source>
</evidence>
<dbReference type="PANTHER" id="PTHR33362">
    <property type="entry name" value="SIALIC ACID TRAP TRANSPORTER PERMEASE PROTEIN SIAT-RELATED"/>
    <property type="match status" value="1"/>
</dbReference>
<sequence length="426" mass="46585">MLTLSIVFFVLILIGMPVSFSILISSAVYFYFIGELPFTIFYQKIASPTQNFALLAVPLFILVGNIMNETGIAARLFHFTRYVVGWMSGGLAQISIFMSAILGGVSGSAVADASMQSRLIGPEMARKGYPVPYSANVIAFSSLITGLFPPSISLILFGFVGNVSIGKLFLAGIIPGLLLTVMQMMLSWWIAKRYKIQPELPGLPKFKEVSHSAKINIWALLFPVFLLFVIRLGLFTPSEAGAFIVVYALIVGRWVYKELSFYGLKKALKNSAVDLGMVMFLIMAAGALGYAIILEQLPVAAGDFISRITTNHYLILALCLLLVLFFGMILDGSVCILLLTPIILPVLTSIGYDPVHVGIIMTTTILIGANTPPVGICMFTVCSLLKCKTEDFFKSSLPFIMTFILFLIILTLFPEISLMLPSTLME</sequence>
<feature type="transmembrane region" description="Helical" evidence="7">
    <location>
        <begin position="6"/>
        <end position="32"/>
    </location>
</feature>
<feature type="transmembrane region" description="Helical" evidence="7">
    <location>
        <begin position="313"/>
        <end position="330"/>
    </location>
</feature>
<dbReference type="Proteomes" id="UP000092544">
    <property type="component" value="Unassembled WGS sequence"/>
</dbReference>
<evidence type="ECO:0000313" key="10">
    <source>
        <dbReference type="Proteomes" id="UP000092544"/>
    </source>
</evidence>
<keyword evidence="4 7" id="KW-0812">Transmembrane</keyword>
<evidence type="ECO:0000256" key="7">
    <source>
        <dbReference type="RuleBase" id="RU369079"/>
    </source>
</evidence>
<dbReference type="GO" id="GO:0005886">
    <property type="term" value="C:plasma membrane"/>
    <property type="evidence" value="ECO:0007669"/>
    <property type="project" value="UniProtKB-SubCell"/>
</dbReference>
<dbReference type="GO" id="GO:0022857">
    <property type="term" value="F:transmembrane transporter activity"/>
    <property type="evidence" value="ECO:0007669"/>
    <property type="project" value="UniProtKB-UniRule"/>
</dbReference>
<dbReference type="PIRSF" id="PIRSF006066">
    <property type="entry name" value="HI0050"/>
    <property type="match status" value="1"/>
</dbReference>
<feature type="transmembrane region" description="Helical" evidence="7">
    <location>
        <begin position="240"/>
        <end position="256"/>
    </location>
</feature>
<reference evidence="9 10" key="1">
    <citation type="submission" date="2016-06" db="EMBL/GenBank/DDBJ databases">
        <authorList>
            <person name="Kjaerup R.B."/>
            <person name="Dalgaard T.S."/>
            <person name="Juul-Madsen H.R."/>
        </authorList>
    </citation>
    <scope>NUCLEOTIDE SEQUENCE [LARGE SCALE GENOMIC DNA]</scope>
    <source>
        <strain evidence="9 10">CECT 8886</strain>
    </source>
</reference>
<gene>
    <name evidence="9" type="primary">siaT_3</name>
    <name evidence="9" type="ORF">MSP8886_00230</name>
</gene>
<evidence type="ECO:0000256" key="1">
    <source>
        <dbReference type="ARBA" id="ARBA00004429"/>
    </source>
</evidence>
<name>A0A1A8T2S3_9GAMM</name>